<keyword evidence="3" id="KW-1185">Reference proteome</keyword>
<organism evidence="2 3">
    <name type="scientific">Elysia crispata</name>
    <name type="common">lettuce slug</name>
    <dbReference type="NCBI Taxonomy" id="231223"/>
    <lineage>
        <taxon>Eukaryota</taxon>
        <taxon>Metazoa</taxon>
        <taxon>Spiralia</taxon>
        <taxon>Lophotrochozoa</taxon>
        <taxon>Mollusca</taxon>
        <taxon>Gastropoda</taxon>
        <taxon>Heterobranchia</taxon>
        <taxon>Euthyneura</taxon>
        <taxon>Panpulmonata</taxon>
        <taxon>Sacoglossa</taxon>
        <taxon>Placobranchoidea</taxon>
        <taxon>Plakobranchidae</taxon>
        <taxon>Elysia</taxon>
    </lineage>
</organism>
<evidence type="ECO:0000313" key="2">
    <source>
        <dbReference type="EMBL" id="KAK3802423.1"/>
    </source>
</evidence>
<dbReference type="Proteomes" id="UP001283361">
    <property type="component" value="Unassembled WGS sequence"/>
</dbReference>
<dbReference type="AlphaFoldDB" id="A0AAE1EDY8"/>
<name>A0AAE1EDY8_9GAST</name>
<sequence length="70" mass="8485">MGMSQDLQDLRKQSYRELEDREREEDRERGWEDNTAEWPGKALSDKLRRAKEREEWRELVVRCCDAAMVV</sequence>
<gene>
    <name evidence="2" type="ORF">RRG08_034190</name>
</gene>
<feature type="compositionally biased region" description="Basic and acidic residues" evidence="1">
    <location>
        <begin position="8"/>
        <end position="32"/>
    </location>
</feature>
<evidence type="ECO:0000256" key="1">
    <source>
        <dbReference type="SAM" id="MobiDB-lite"/>
    </source>
</evidence>
<proteinExistence type="predicted"/>
<protein>
    <submittedName>
        <fullName evidence="2">Uncharacterized protein</fullName>
    </submittedName>
</protein>
<reference evidence="2" key="1">
    <citation type="journal article" date="2023" name="G3 (Bethesda)">
        <title>A reference genome for the long-term kleptoplast-retaining sea slug Elysia crispata morphotype clarki.</title>
        <authorList>
            <person name="Eastman K.E."/>
            <person name="Pendleton A.L."/>
            <person name="Shaikh M.A."/>
            <person name="Suttiyut T."/>
            <person name="Ogas R."/>
            <person name="Tomko P."/>
            <person name="Gavelis G."/>
            <person name="Widhalm J.R."/>
            <person name="Wisecaver J.H."/>
        </authorList>
    </citation>
    <scope>NUCLEOTIDE SEQUENCE</scope>
    <source>
        <strain evidence="2">ECLA1</strain>
    </source>
</reference>
<evidence type="ECO:0000313" key="3">
    <source>
        <dbReference type="Proteomes" id="UP001283361"/>
    </source>
</evidence>
<dbReference type="EMBL" id="JAWDGP010000238">
    <property type="protein sequence ID" value="KAK3802423.1"/>
    <property type="molecule type" value="Genomic_DNA"/>
</dbReference>
<accession>A0AAE1EDY8</accession>
<feature type="region of interest" description="Disordered" evidence="1">
    <location>
        <begin position="1"/>
        <end position="37"/>
    </location>
</feature>
<comment type="caution">
    <text evidence="2">The sequence shown here is derived from an EMBL/GenBank/DDBJ whole genome shotgun (WGS) entry which is preliminary data.</text>
</comment>